<dbReference type="Proteomes" id="UP000078348">
    <property type="component" value="Unassembled WGS sequence"/>
</dbReference>
<evidence type="ECO:0000256" key="7">
    <source>
        <dbReference type="ARBA" id="ARBA00022679"/>
    </source>
</evidence>
<dbReference type="InterPro" id="IPR006638">
    <property type="entry name" value="Elp3/MiaA/NifB-like_rSAM"/>
</dbReference>
<dbReference type="NCBIfam" id="TIGR00089">
    <property type="entry name" value="MiaB/RimO family radical SAM methylthiotransferase"/>
    <property type="match status" value="1"/>
</dbReference>
<evidence type="ECO:0000259" key="16">
    <source>
        <dbReference type="PROSITE" id="PS51449"/>
    </source>
</evidence>
<keyword evidence="11" id="KW-0408">Iron</keyword>
<evidence type="ECO:0000256" key="4">
    <source>
        <dbReference type="ARBA" id="ARBA00013273"/>
    </source>
</evidence>
<evidence type="ECO:0000313" key="18">
    <source>
        <dbReference type="EMBL" id="OAO17625.1"/>
    </source>
</evidence>
<dbReference type="InterPro" id="IPR005839">
    <property type="entry name" value="Methylthiotransferase"/>
</dbReference>
<dbReference type="InterPro" id="IPR013848">
    <property type="entry name" value="Methylthiotransferase_N"/>
</dbReference>
<evidence type="ECO:0000256" key="1">
    <source>
        <dbReference type="ARBA" id="ARBA00001966"/>
    </source>
</evidence>
<evidence type="ECO:0000256" key="6">
    <source>
        <dbReference type="ARBA" id="ARBA00022485"/>
    </source>
</evidence>
<dbReference type="AlphaFoldDB" id="A0A196SKP2"/>
<evidence type="ECO:0000259" key="15">
    <source>
        <dbReference type="PROSITE" id="PS50926"/>
    </source>
</evidence>
<dbReference type="FunFam" id="3.80.30.20:FF:000002">
    <property type="entry name" value="threonylcarbamoyladenosine tRNA methylthiotransferase isoform X2"/>
    <property type="match status" value="1"/>
</dbReference>
<comment type="cofactor">
    <cofactor evidence="1">
        <name>[4Fe-4S] cluster</name>
        <dbReference type="ChEBI" id="CHEBI:49883"/>
    </cofactor>
</comment>
<dbReference type="PROSITE" id="PS51449">
    <property type="entry name" value="MTTASE_N"/>
    <property type="match status" value="1"/>
</dbReference>
<dbReference type="Gene3D" id="3.40.50.12160">
    <property type="entry name" value="Methylthiotransferase, N-terminal domain"/>
    <property type="match status" value="1"/>
</dbReference>
<evidence type="ECO:0000256" key="13">
    <source>
        <dbReference type="ARBA" id="ARBA00031213"/>
    </source>
</evidence>
<evidence type="ECO:0000256" key="14">
    <source>
        <dbReference type="ARBA" id="ARBA00051661"/>
    </source>
</evidence>
<dbReference type="InterPro" id="IPR007197">
    <property type="entry name" value="rSAM"/>
</dbReference>
<feature type="domain" description="MTTase N-terminal" evidence="16">
    <location>
        <begin position="49"/>
        <end position="157"/>
    </location>
</feature>
<evidence type="ECO:0000313" key="19">
    <source>
        <dbReference type="Proteomes" id="UP000078348"/>
    </source>
</evidence>
<protein>
    <recommendedName>
        <fullName evidence="5">Threonylcarbamoyladenosine tRNA methylthiotransferase</fullName>
        <ecNumber evidence="4">2.8.4.5</ecNumber>
    </recommendedName>
    <alternativeName>
        <fullName evidence="13">tRNA-t(6)A37 methylthiotransferase</fullName>
    </alternativeName>
</protein>
<evidence type="ECO:0000256" key="9">
    <source>
        <dbReference type="ARBA" id="ARBA00022694"/>
    </source>
</evidence>
<dbReference type="EC" id="2.8.4.5" evidence="4"/>
<dbReference type="EMBL" id="LXWW01000023">
    <property type="protein sequence ID" value="OAO17625.1"/>
    <property type="molecule type" value="Genomic_DNA"/>
</dbReference>
<dbReference type="InterPro" id="IPR023404">
    <property type="entry name" value="rSAM_horseshoe"/>
</dbReference>
<dbReference type="SMART" id="SM00729">
    <property type="entry name" value="Elp3"/>
    <property type="match status" value="1"/>
</dbReference>
<dbReference type="GO" id="GO:0051539">
    <property type="term" value="F:4 iron, 4 sulfur cluster binding"/>
    <property type="evidence" value="ECO:0007669"/>
    <property type="project" value="UniProtKB-KW"/>
</dbReference>
<keyword evidence="6" id="KW-0004">4Fe-4S</keyword>
<name>A0A196SKP2_BLAHN</name>
<evidence type="ECO:0000256" key="2">
    <source>
        <dbReference type="ARBA" id="ARBA00002399"/>
    </source>
</evidence>
<dbReference type="PANTHER" id="PTHR11918:SF45">
    <property type="entry name" value="THREONYLCARBAMOYLADENOSINE TRNA METHYLTHIOTRANSFERASE"/>
    <property type="match status" value="1"/>
</dbReference>
<organism evidence="18 19">
    <name type="scientific">Blastocystis sp. subtype 1 (strain ATCC 50177 / NandII)</name>
    <dbReference type="NCBI Taxonomy" id="478820"/>
    <lineage>
        <taxon>Eukaryota</taxon>
        <taxon>Sar</taxon>
        <taxon>Stramenopiles</taxon>
        <taxon>Bigyra</taxon>
        <taxon>Opalozoa</taxon>
        <taxon>Opalinata</taxon>
        <taxon>Blastocystidae</taxon>
        <taxon>Blastocystis</taxon>
    </lineage>
</organism>
<evidence type="ECO:0000256" key="3">
    <source>
        <dbReference type="ARBA" id="ARBA00008616"/>
    </source>
</evidence>
<dbReference type="Pfam" id="PF04055">
    <property type="entry name" value="Radical_SAM"/>
    <property type="match status" value="1"/>
</dbReference>
<evidence type="ECO:0000256" key="5">
    <source>
        <dbReference type="ARBA" id="ARBA00018810"/>
    </source>
</evidence>
<keyword evidence="12" id="KW-0411">Iron-sulfur</keyword>
<dbReference type="InterPro" id="IPR020612">
    <property type="entry name" value="Methylthiotransferase_CS"/>
</dbReference>
<dbReference type="PROSITE" id="PS01278">
    <property type="entry name" value="MTTASE_RADICAL"/>
    <property type="match status" value="1"/>
</dbReference>
<dbReference type="GO" id="GO:0046872">
    <property type="term" value="F:metal ion binding"/>
    <property type="evidence" value="ECO:0007669"/>
    <property type="project" value="UniProtKB-KW"/>
</dbReference>
<keyword evidence="9" id="KW-0819">tRNA processing</keyword>
<evidence type="ECO:0000259" key="17">
    <source>
        <dbReference type="PROSITE" id="PS51918"/>
    </source>
</evidence>
<dbReference type="Gene3D" id="3.80.30.20">
    <property type="entry name" value="tm_1862 like domain"/>
    <property type="match status" value="1"/>
</dbReference>
<keyword evidence="10" id="KW-0479">Metal-binding</keyword>
<evidence type="ECO:0000256" key="11">
    <source>
        <dbReference type="ARBA" id="ARBA00023004"/>
    </source>
</evidence>
<reference evidence="18 19" key="1">
    <citation type="submission" date="2016-05" db="EMBL/GenBank/DDBJ databases">
        <title>Nuclear genome of Blastocystis sp. subtype 1 NandII.</title>
        <authorList>
            <person name="Gentekaki E."/>
            <person name="Curtis B."/>
            <person name="Stairs C."/>
            <person name="Eme L."/>
            <person name="Herman E."/>
            <person name="Klimes V."/>
            <person name="Arias M.C."/>
            <person name="Elias M."/>
            <person name="Hilliou F."/>
            <person name="Klute M."/>
            <person name="Malik S.-B."/>
            <person name="Pightling A."/>
            <person name="Rachubinski R."/>
            <person name="Salas D."/>
            <person name="Schlacht A."/>
            <person name="Suga H."/>
            <person name="Archibald J."/>
            <person name="Ball S.G."/>
            <person name="Clark G."/>
            <person name="Dacks J."/>
            <person name="Van Der Giezen M."/>
            <person name="Tsaousis A."/>
            <person name="Roger A."/>
        </authorList>
    </citation>
    <scope>NUCLEOTIDE SEQUENCE [LARGE SCALE GENOMIC DNA]</scope>
    <source>
        <strain evidence="19">ATCC 50177 / NandII</strain>
    </source>
</reference>
<dbReference type="GO" id="GO:0005783">
    <property type="term" value="C:endoplasmic reticulum"/>
    <property type="evidence" value="ECO:0007669"/>
    <property type="project" value="TreeGrafter"/>
</dbReference>
<accession>A0A196SKP2</accession>
<feature type="domain" description="TRAM" evidence="15">
    <location>
        <begin position="411"/>
        <end position="472"/>
    </location>
</feature>
<dbReference type="STRING" id="478820.A0A196SKP2"/>
<dbReference type="InterPro" id="IPR006466">
    <property type="entry name" value="MiaB-like_arc_euk"/>
</dbReference>
<dbReference type="InterPro" id="IPR002792">
    <property type="entry name" value="TRAM_dom"/>
</dbReference>
<dbReference type="SFLD" id="SFLDS00029">
    <property type="entry name" value="Radical_SAM"/>
    <property type="match status" value="1"/>
</dbReference>
<dbReference type="InterPro" id="IPR038135">
    <property type="entry name" value="Methylthiotransferase_N_sf"/>
</dbReference>
<evidence type="ECO:0000256" key="8">
    <source>
        <dbReference type="ARBA" id="ARBA00022691"/>
    </source>
</evidence>
<dbReference type="NCBIfam" id="TIGR01578">
    <property type="entry name" value="MiaB-like-B"/>
    <property type="match status" value="1"/>
</dbReference>
<dbReference type="SUPFAM" id="SSF102114">
    <property type="entry name" value="Radical SAM enzymes"/>
    <property type="match status" value="1"/>
</dbReference>
<proteinExistence type="inferred from homology"/>
<keyword evidence="8" id="KW-0949">S-adenosyl-L-methionine</keyword>
<comment type="similarity">
    <text evidence="3">Belongs to the methylthiotransferase family. CDKAL1 subfamily.</text>
</comment>
<dbReference type="PROSITE" id="PS51918">
    <property type="entry name" value="RADICAL_SAM"/>
    <property type="match status" value="1"/>
</dbReference>
<dbReference type="OrthoDB" id="1730074at2759"/>
<comment type="catalytic activity">
    <reaction evidence="14">
        <text>N(6)-L-threonylcarbamoyladenosine(37) in tRNA + (sulfur carrier)-SH + AH2 + 2 S-adenosyl-L-methionine = 2-methylsulfanyl-N(6)-L-threonylcarbamoyladenosine(37) in tRNA + (sulfur carrier)-H + 5'-deoxyadenosine + L-methionine + A + S-adenosyl-L-homocysteine + 2 H(+)</text>
        <dbReference type="Rhea" id="RHEA:37075"/>
        <dbReference type="Rhea" id="RHEA-COMP:10163"/>
        <dbReference type="Rhea" id="RHEA-COMP:11092"/>
        <dbReference type="Rhea" id="RHEA-COMP:14737"/>
        <dbReference type="Rhea" id="RHEA-COMP:14739"/>
        <dbReference type="ChEBI" id="CHEBI:13193"/>
        <dbReference type="ChEBI" id="CHEBI:15378"/>
        <dbReference type="ChEBI" id="CHEBI:17319"/>
        <dbReference type="ChEBI" id="CHEBI:17499"/>
        <dbReference type="ChEBI" id="CHEBI:29917"/>
        <dbReference type="ChEBI" id="CHEBI:57844"/>
        <dbReference type="ChEBI" id="CHEBI:57856"/>
        <dbReference type="ChEBI" id="CHEBI:59789"/>
        <dbReference type="ChEBI" id="CHEBI:64428"/>
        <dbReference type="ChEBI" id="CHEBI:74418"/>
        <dbReference type="ChEBI" id="CHEBI:74420"/>
        <dbReference type="EC" id="2.8.4.5"/>
    </reaction>
</comment>
<sequence length="496" mass="55509">MSVDIEDILIDSAEEENHITPTVHINRREEKINIEEIDVTENTIIPEEYKLWIATFGCAHNFADGEYMKGILADFGYPFVENKEEADLWILNSCTVKDPSETAFHNLVDEATRKGIKLVVAGCVPQADSDAPWLRSLSILGVKQVHRILEVVEETLKGNKIQLLSQRGLPPLDLPKVRKDPYIEIVPISEGCLGHCTYCKTRFARGTLVSYPLIQIQERLQQAIRDGVFEIWLSSEDTGAYGIDLHHSVADLLHAAMDVFASPSPTMLRLGMTNPPYILHHLPAIVEFLRHPNVFAFIHIPVQSGSDRVLGLMQRAYTAQEFCRVCDYLLKHCPGVTIATDIIVGFAGETEEDHQATMRLLQRYELPVVNISKFFPRPGTPAASMPRLSTVVVKQRSSELSAWFKGLTPYAQYEGRAMLVWMGSETAGEWLVGHTKAYIKVLVKGEEALRGKRVVVRICEAHRFHLVGEIIDAVPSFAVPSCSPSKLDALVKDLYG</sequence>
<dbReference type="GO" id="GO:0035598">
    <property type="term" value="F:tRNA (N(6)-L-threonylcarbamoyladenosine(37)-C(2))-methylthiotransferase activity"/>
    <property type="evidence" value="ECO:0007669"/>
    <property type="project" value="UniProtKB-EC"/>
</dbReference>
<evidence type="ECO:0000256" key="10">
    <source>
        <dbReference type="ARBA" id="ARBA00022723"/>
    </source>
</evidence>
<dbReference type="Pfam" id="PF00919">
    <property type="entry name" value="UPF0004"/>
    <property type="match status" value="1"/>
</dbReference>
<keyword evidence="7 18" id="KW-0808">Transferase</keyword>
<feature type="domain" description="Radical SAM core" evidence="17">
    <location>
        <begin position="178"/>
        <end position="411"/>
    </location>
</feature>
<evidence type="ECO:0000256" key="12">
    <source>
        <dbReference type="ARBA" id="ARBA00023014"/>
    </source>
</evidence>
<dbReference type="PANTHER" id="PTHR11918">
    <property type="entry name" value="RADICAL SAM PROTEINS"/>
    <property type="match status" value="1"/>
</dbReference>
<comment type="function">
    <text evidence="2">Catalyzes the methylthiolation of N6-threonylcarbamoyladenosine (t(6)A), leading to the formation of 2-methylthio-N6-threonylcarbamoyladenosine (ms(2)t(6)A) at position 37 in tRNAs that read codons beginning with adenine.</text>
</comment>
<dbReference type="SFLD" id="SFLDG01082">
    <property type="entry name" value="B12-binding_domain_containing"/>
    <property type="match status" value="1"/>
</dbReference>
<comment type="caution">
    <text evidence="18">The sequence shown here is derived from an EMBL/GenBank/DDBJ whole genome shotgun (WGS) entry which is preliminary data.</text>
</comment>
<keyword evidence="19" id="KW-1185">Reference proteome</keyword>
<dbReference type="InterPro" id="IPR058240">
    <property type="entry name" value="rSAM_sf"/>
</dbReference>
<gene>
    <name evidence="18" type="ORF">AV274_0649</name>
</gene>
<dbReference type="PROSITE" id="PS50926">
    <property type="entry name" value="TRAM"/>
    <property type="match status" value="1"/>
</dbReference>